<dbReference type="Gene3D" id="2.60.40.1180">
    <property type="entry name" value="Golgi alpha-mannosidase II"/>
    <property type="match status" value="1"/>
</dbReference>
<dbReference type="InterPro" id="IPR052974">
    <property type="entry name" value="GH79_Enzymes"/>
</dbReference>
<organism evidence="3 4">
    <name type="scientific">Penicillium alfredii</name>
    <dbReference type="NCBI Taxonomy" id="1506179"/>
    <lineage>
        <taxon>Eukaryota</taxon>
        <taxon>Fungi</taxon>
        <taxon>Dikarya</taxon>
        <taxon>Ascomycota</taxon>
        <taxon>Pezizomycotina</taxon>
        <taxon>Eurotiomycetes</taxon>
        <taxon>Eurotiomycetidae</taxon>
        <taxon>Eurotiales</taxon>
        <taxon>Aspergillaceae</taxon>
        <taxon>Penicillium</taxon>
    </lineage>
</organism>
<reference evidence="3" key="2">
    <citation type="journal article" date="2023" name="IMA Fungus">
        <title>Comparative genomic study of the Penicillium genus elucidates a diverse pangenome and 15 lateral gene transfer events.</title>
        <authorList>
            <person name="Petersen C."/>
            <person name="Sorensen T."/>
            <person name="Nielsen M.R."/>
            <person name="Sondergaard T.E."/>
            <person name="Sorensen J.L."/>
            <person name="Fitzpatrick D.A."/>
            <person name="Frisvad J.C."/>
            <person name="Nielsen K.L."/>
        </authorList>
    </citation>
    <scope>NUCLEOTIDE SEQUENCE</scope>
    <source>
        <strain evidence="3">IBT 34128</strain>
    </source>
</reference>
<evidence type="ECO:0000259" key="2">
    <source>
        <dbReference type="Pfam" id="PF16862"/>
    </source>
</evidence>
<dbReference type="Proteomes" id="UP001141434">
    <property type="component" value="Unassembled WGS sequence"/>
</dbReference>
<keyword evidence="1" id="KW-0732">Signal</keyword>
<dbReference type="Gene3D" id="3.20.20.80">
    <property type="entry name" value="Glycosidases"/>
    <property type="match status" value="1"/>
</dbReference>
<dbReference type="AlphaFoldDB" id="A0A9W9GA55"/>
<dbReference type="SUPFAM" id="SSF51445">
    <property type="entry name" value="(Trans)glycosidases"/>
    <property type="match status" value="1"/>
</dbReference>
<dbReference type="Pfam" id="PF16862">
    <property type="entry name" value="Glyco_hydro_79C"/>
    <property type="match status" value="1"/>
</dbReference>
<dbReference type="EMBL" id="JAPMSZ010000001">
    <property type="protein sequence ID" value="KAJ5114923.1"/>
    <property type="molecule type" value="Genomic_DNA"/>
</dbReference>
<protein>
    <recommendedName>
        <fullName evidence="2">Beta-glucuronidase C-terminal domain-containing protein</fullName>
    </recommendedName>
</protein>
<evidence type="ECO:0000313" key="4">
    <source>
        <dbReference type="Proteomes" id="UP001141434"/>
    </source>
</evidence>
<sequence>MTPVLANSLFVSLLVQAVQSAGRMGHIPLSVPETTPDGAFAVPADFFSFGAESGFWEAYNNDFSETVVGAVGNRMSLPLPFRVGGTSGDGLVYNPNQHNKTYCDSGPQCSKGNLDIFHVGPSHFDTYKRFQNVTLILQAPMAVEMDMDNSVGYISASMKARGKGPVSAIALGNEPNWFLYPDNHMDAYVKDALGLEASITKNLSLTGDAARIFQVAEIAWESMDNPDFNLAGVMERFDHNSQIKFASVHSYGVHGYKDHHVYNGTNLLQQELMNATAIKNNLQSYKINADFIRSYDSSVPLVISENANALGVPPVEWAGGFGAAIWAVAFHLQAMAIGIQRVCNTQNPSSTHSYWVPEAPNKHFKQPVVQGVFPAAPFIADFVGKDDDLGKVVELNVNNNDYFSAYGLYNLESNKPRRIALVNLRVFDKSTNPNRGTTKVELQVGNGVKRASLRRMTSGYGVFARGYDQGGKIESVSWAGEEFSYKMNNGWGLVTGQQQESLTVDNGVITVPVRDTEAVIVDL</sequence>
<proteinExistence type="predicted"/>
<dbReference type="InterPro" id="IPR017853">
    <property type="entry name" value="GH"/>
</dbReference>
<dbReference type="OrthoDB" id="2831684at2759"/>
<feature type="domain" description="Beta-glucuronidase C-terminal" evidence="2">
    <location>
        <begin position="405"/>
        <end position="520"/>
    </location>
</feature>
<accession>A0A9W9GA55</accession>
<dbReference type="InterPro" id="IPR013780">
    <property type="entry name" value="Glyco_hydro_b"/>
</dbReference>
<name>A0A9W9GA55_9EURO</name>
<comment type="caution">
    <text evidence="3">The sequence shown here is derived from an EMBL/GenBank/DDBJ whole genome shotgun (WGS) entry which is preliminary data.</text>
</comment>
<evidence type="ECO:0000313" key="3">
    <source>
        <dbReference type="EMBL" id="KAJ5114923.1"/>
    </source>
</evidence>
<dbReference type="PANTHER" id="PTHR36183:SF2">
    <property type="entry name" value="BETA-GLUCURONIDASE C-TERMINAL DOMAIN-CONTAINING PROTEIN"/>
    <property type="match status" value="1"/>
</dbReference>
<dbReference type="InterPro" id="IPR031728">
    <property type="entry name" value="GlcAase_C"/>
</dbReference>
<feature type="signal peptide" evidence="1">
    <location>
        <begin position="1"/>
        <end position="20"/>
    </location>
</feature>
<feature type="chain" id="PRO_5040874247" description="Beta-glucuronidase C-terminal domain-containing protein" evidence="1">
    <location>
        <begin position="21"/>
        <end position="523"/>
    </location>
</feature>
<gene>
    <name evidence="3" type="ORF">NUU61_000682</name>
</gene>
<dbReference type="PANTHER" id="PTHR36183">
    <property type="entry name" value="BETA-GLUCURONIDASE"/>
    <property type="match status" value="1"/>
</dbReference>
<keyword evidence="4" id="KW-1185">Reference proteome</keyword>
<reference evidence="3" key="1">
    <citation type="submission" date="2022-11" db="EMBL/GenBank/DDBJ databases">
        <authorList>
            <person name="Petersen C."/>
        </authorList>
    </citation>
    <scope>NUCLEOTIDE SEQUENCE</scope>
    <source>
        <strain evidence="3">IBT 34128</strain>
    </source>
</reference>
<dbReference type="GeneID" id="81390433"/>
<dbReference type="RefSeq" id="XP_056516115.1">
    <property type="nucleotide sequence ID" value="XM_056651265.1"/>
</dbReference>
<evidence type="ECO:0000256" key="1">
    <source>
        <dbReference type="SAM" id="SignalP"/>
    </source>
</evidence>